<evidence type="ECO:0008006" key="3">
    <source>
        <dbReference type="Google" id="ProtNLM"/>
    </source>
</evidence>
<dbReference type="RefSeq" id="XP_008730035.1">
    <property type="nucleotide sequence ID" value="XM_008731813.1"/>
</dbReference>
<dbReference type="VEuPathDB" id="FungiDB:G647_07498"/>
<dbReference type="Pfam" id="PF04252">
    <property type="entry name" value="SFM1-like"/>
    <property type="match status" value="1"/>
</dbReference>
<dbReference type="PANTHER" id="PTHR35517">
    <property type="entry name" value="PROTEIN ARGININE N-METHYLTRANSFERASE SFM1"/>
    <property type="match status" value="1"/>
</dbReference>
<evidence type="ECO:0000313" key="1">
    <source>
        <dbReference type="EMBL" id="ETI21154.1"/>
    </source>
</evidence>
<dbReference type="GeneID" id="19985991"/>
<reference evidence="1 2" key="1">
    <citation type="submission" date="2013-03" db="EMBL/GenBank/DDBJ databases">
        <title>The Genome Sequence of Cladophialophora carrionii CBS 160.54.</title>
        <authorList>
            <consortium name="The Broad Institute Genomics Platform"/>
            <person name="Cuomo C."/>
            <person name="de Hoog S."/>
            <person name="Gorbushina A."/>
            <person name="Walker B."/>
            <person name="Young S.K."/>
            <person name="Zeng Q."/>
            <person name="Gargeya S."/>
            <person name="Fitzgerald M."/>
            <person name="Haas B."/>
            <person name="Abouelleil A."/>
            <person name="Allen A.W."/>
            <person name="Alvarado L."/>
            <person name="Arachchi H.M."/>
            <person name="Berlin A.M."/>
            <person name="Chapman S.B."/>
            <person name="Gainer-Dewar J."/>
            <person name="Goldberg J."/>
            <person name="Griggs A."/>
            <person name="Gujja S."/>
            <person name="Hansen M."/>
            <person name="Howarth C."/>
            <person name="Imamovic A."/>
            <person name="Ireland A."/>
            <person name="Larimer J."/>
            <person name="McCowan C."/>
            <person name="Murphy C."/>
            <person name="Pearson M."/>
            <person name="Poon T.W."/>
            <person name="Priest M."/>
            <person name="Roberts A."/>
            <person name="Saif S."/>
            <person name="Shea T."/>
            <person name="Sisk P."/>
            <person name="Sykes S."/>
            <person name="Wortman J."/>
            <person name="Nusbaum C."/>
            <person name="Birren B."/>
        </authorList>
    </citation>
    <scope>NUCLEOTIDE SEQUENCE [LARGE SCALE GENOMIC DNA]</scope>
    <source>
        <strain evidence="1 2">CBS 160.54</strain>
    </source>
</reference>
<dbReference type="GO" id="GO:0035241">
    <property type="term" value="F:protein-arginine omega-N monomethyltransferase activity"/>
    <property type="evidence" value="ECO:0007669"/>
    <property type="project" value="TreeGrafter"/>
</dbReference>
<accession>V9D2J7</accession>
<dbReference type="AlphaFoldDB" id="V9D2J7"/>
<dbReference type="OrthoDB" id="373498at2759"/>
<proteinExistence type="predicted"/>
<dbReference type="PANTHER" id="PTHR35517:SF1">
    <property type="entry name" value="PROTEIN ARGININE N-METHYLTRANSFERASE SFM1"/>
    <property type="match status" value="1"/>
</dbReference>
<dbReference type="EMBL" id="KB822707">
    <property type="protein sequence ID" value="ETI21154.1"/>
    <property type="molecule type" value="Genomic_DNA"/>
</dbReference>
<dbReference type="Proteomes" id="UP000030678">
    <property type="component" value="Unassembled WGS sequence"/>
</dbReference>
<organism evidence="1 2">
    <name type="scientific">Cladophialophora carrionii CBS 160.54</name>
    <dbReference type="NCBI Taxonomy" id="1279043"/>
    <lineage>
        <taxon>Eukaryota</taxon>
        <taxon>Fungi</taxon>
        <taxon>Dikarya</taxon>
        <taxon>Ascomycota</taxon>
        <taxon>Pezizomycotina</taxon>
        <taxon>Eurotiomycetes</taxon>
        <taxon>Chaetothyriomycetidae</taxon>
        <taxon>Chaetothyriales</taxon>
        <taxon>Herpotrichiellaceae</taxon>
        <taxon>Cladophialophora</taxon>
    </lineage>
</organism>
<sequence>MNMTDAKYTFVVEHLDPELGPWSALEYETIAKESQQTACHFILSSLPQSLLETQTLKNLAESGAQARTDSIETYFANKKERICLLDPAAKQELGPADAEDFDVFLFGGILGDDPPRDRTSELRKKGFNGRRLGPVQMTTDTAVRVTRKVVLEHIPLDKIQYVDFPELKLDEHESTQMPFRYVADDSGQPVMPTGMIDLIKADAEKAFDDLEFVDEVEGVSNMGVTTS</sequence>
<evidence type="ECO:0000313" key="2">
    <source>
        <dbReference type="Proteomes" id="UP000030678"/>
    </source>
</evidence>
<protein>
    <recommendedName>
        <fullName evidence="3">Carboxypeptidase D</fullName>
    </recommendedName>
</protein>
<gene>
    <name evidence="1" type="ORF">G647_07498</name>
</gene>
<dbReference type="CDD" id="cd18090">
    <property type="entry name" value="Arginine_MT_Sfm1"/>
    <property type="match status" value="1"/>
</dbReference>
<dbReference type="HOGENOM" id="CLU_080487_0_0_1"/>
<name>V9D2J7_9EURO</name>
<dbReference type="InterPro" id="IPR007364">
    <property type="entry name" value="SFM1-like"/>
</dbReference>